<keyword evidence="3" id="KW-1185">Reference proteome</keyword>
<dbReference type="EMBL" id="JAHHUM010000336">
    <property type="protein sequence ID" value="KAK5620778.1"/>
    <property type="molecule type" value="Genomic_DNA"/>
</dbReference>
<evidence type="ECO:0000313" key="3">
    <source>
        <dbReference type="Proteomes" id="UP001311232"/>
    </source>
</evidence>
<feature type="region of interest" description="Disordered" evidence="1">
    <location>
        <begin position="1"/>
        <end position="28"/>
    </location>
</feature>
<reference evidence="2 3" key="1">
    <citation type="submission" date="2021-06" db="EMBL/GenBank/DDBJ databases">
        <authorList>
            <person name="Palmer J.M."/>
        </authorList>
    </citation>
    <scope>NUCLEOTIDE SEQUENCE [LARGE SCALE GENOMIC DNA]</scope>
    <source>
        <strain evidence="2 3">MEX-2019</strain>
        <tissue evidence="2">Muscle</tissue>
    </source>
</reference>
<dbReference type="AlphaFoldDB" id="A0AAV9SI12"/>
<evidence type="ECO:0000256" key="1">
    <source>
        <dbReference type="SAM" id="MobiDB-lite"/>
    </source>
</evidence>
<accession>A0AAV9SI12</accession>
<protein>
    <submittedName>
        <fullName evidence="2">Uncharacterized protein</fullName>
    </submittedName>
</protein>
<evidence type="ECO:0000313" key="2">
    <source>
        <dbReference type="EMBL" id="KAK5620778.1"/>
    </source>
</evidence>
<comment type="caution">
    <text evidence="2">The sequence shown here is derived from an EMBL/GenBank/DDBJ whole genome shotgun (WGS) entry which is preliminary data.</text>
</comment>
<name>A0AAV9SI12_9TELE</name>
<gene>
    <name evidence="2" type="ORF">CRENBAI_018945</name>
</gene>
<sequence length="196" mass="21691">MHPFLPALIPTVHGNPSDGRPKPSPSPRQALWASEARQNQRGYKLTLTIEEAMSSGLEPEMEQKTLYHCSANPLTACDLGPELPRSVRGGTGARKQKKYKLEPNKDPRWRREAGVFCKLHISEGERKGKASRDEEVTNGCRAMTECLVHKSPAAELLVHCFVFPRCPLPAHNLTTLHPPIPGRSISHVHTGSSQQP</sequence>
<proteinExistence type="predicted"/>
<dbReference type="Proteomes" id="UP001311232">
    <property type="component" value="Unassembled WGS sequence"/>
</dbReference>
<organism evidence="2 3">
    <name type="scientific">Crenichthys baileyi</name>
    <name type="common">White River springfish</name>
    <dbReference type="NCBI Taxonomy" id="28760"/>
    <lineage>
        <taxon>Eukaryota</taxon>
        <taxon>Metazoa</taxon>
        <taxon>Chordata</taxon>
        <taxon>Craniata</taxon>
        <taxon>Vertebrata</taxon>
        <taxon>Euteleostomi</taxon>
        <taxon>Actinopterygii</taxon>
        <taxon>Neopterygii</taxon>
        <taxon>Teleostei</taxon>
        <taxon>Neoteleostei</taxon>
        <taxon>Acanthomorphata</taxon>
        <taxon>Ovalentaria</taxon>
        <taxon>Atherinomorphae</taxon>
        <taxon>Cyprinodontiformes</taxon>
        <taxon>Goodeidae</taxon>
        <taxon>Crenichthys</taxon>
    </lineage>
</organism>